<dbReference type="PANTHER" id="PTHR36152:SF5">
    <property type="entry name" value="PROTEIN HCP1"/>
    <property type="match status" value="1"/>
</dbReference>
<sequence length="158" mass="17580">MAITGFLSIPDIAGESTNAEHAGEIDVFGLRWDVEQTSSASIGRIRGRSRAVRGPVVVHKVLDAASPYIADATHRGKTFQEVVLTISKFTNDIRLDYLILTMENVTFSAYEVVNESTDTDDMQLLERIEIDSGRMTLKYIVQNHGASDGDEHEVKFNY</sequence>
<evidence type="ECO:0000313" key="2">
    <source>
        <dbReference type="Proteomes" id="UP001318682"/>
    </source>
</evidence>
<protein>
    <submittedName>
        <fullName evidence="1">Protein hcp1</fullName>
    </submittedName>
</protein>
<dbReference type="RefSeq" id="WP_187430443.1">
    <property type="nucleotide sequence ID" value="NZ_CP143423.1"/>
</dbReference>
<dbReference type="InterPro" id="IPR036624">
    <property type="entry name" value="Hcp1-lik_sf"/>
</dbReference>
<organism evidence="1 2">
    <name type="scientific">Roseobacter fucihabitans</name>
    <dbReference type="NCBI Taxonomy" id="1537242"/>
    <lineage>
        <taxon>Bacteria</taxon>
        <taxon>Pseudomonadati</taxon>
        <taxon>Pseudomonadota</taxon>
        <taxon>Alphaproteobacteria</taxon>
        <taxon>Rhodobacterales</taxon>
        <taxon>Roseobacteraceae</taxon>
        <taxon>Roseobacter</taxon>
    </lineage>
</organism>
<accession>A0ABZ2BP93</accession>
<gene>
    <name evidence="1" type="primary">hcp1</name>
    <name evidence="1" type="ORF">ROLI_006030</name>
</gene>
<reference evidence="2" key="1">
    <citation type="submission" date="2024-01" db="EMBL/GenBank/DDBJ databases">
        <title>Roseobacter fucihabitans sp. nov., isolated from the brown alga Fucus spiralis.</title>
        <authorList>
            <person name="Hahnke S."/>
            <person name="Berger M."/>
            <person name="Schlingloff A."/>
            <person name="Athale I."/>
            <person name="Neumann-Schaal M."/>
            <person name="Adenaya A."/>
            <person name="Poehlein A."/>
            <person name="Daniel R."/>
            <person name="Pertersen J."/>
            <person name="Brinkhoff T."/>
        </authorList>
    </citation>
    <scope>NUCLEOTIDE SEQUENCE [LARGE SCALE GENOMIC DNA]</scope>
    <source>
        <strain evidence="2">B14</strain>
    </source>
</reference>
<dbReference type="PANTHER" id="PTHR36152">
    <property type="entry name" value="CYTOPLASMIC PROTEIN-RELATED"/>
    <property type="match status" value="1"/>
</dbReference>
<dbReference type="Pfam" id="PF05638">
    <property type="entry name" value="T6SS_HCP"/>
    <property type="match status" value="1"/>
</dbReference>
<name>A0ABZ2BP93_9RHOB</name>
<dbReference type="EMBL" id="CP143423">
    <property type="protein sequence ID" value="WVX47533.1"/>
    <property type="molecule type" value="Genomic_DNA"/>
</dbReference>
<dbReference type="Proteomes" id="UP001318682">
    <property type="component" value="Chromosome"/>
</dbReference>
<dbReference type="InterPro" id="IPR053165">
    <property type="entry name" value="HSI-I_assembly_Hcp1"/>
</dbReference>
<dbReference type="SUPFAM" id="SSF141452">
    <property type="entry name" value="Hcp1-like"/>
    <property type="match status" value="1"/>
</dbReference>
<evidence type="ECO:0000313" key="1">
    <source>
        <dbReference type="EMBL" id="WVX47533.1"/>
    </source>
</evidence>
<dbReference type="Gene3D" id="2.30.110.20">
    <property type="entry name" value="Hcp1-like"/>
    <property type="match status" value="1"/>
</dbReference>
<dbReference type="InterPro" id="IPR008514">
    <property type="entry name" value="T6SS_Hcp"/>
</dbReference>
<proteinExistence type="predicted"/>
<keyword evidence="2" id="KW-1185">Reference proteome</keyword>